<dbReference type="PIR" id="T18012">
    <property type="entry name" value="T18012"/>
</dbReference>
<reference evidence="1 2" key="8">
    <citation type="journal article" date="2010" name="J. Virol.">
        <title>Microarray analysis of Paramecium bursaria chlorella virus 1 transcription.</title>
        <authorList>
            <person name="Yanai-Balser G.M."/>
            <person name="Duncan G.A."/>
            <person name="Eudy J.D."/>
            <person name="Wang D."/>
            <person name="Li X."/>
            <person name="Agarkova I.V."/>
            <person name="Dunigan D.D."/>
            <person name="Van Etten J.L."/>
        </authorList>
    </citation>
    <scope>NUCLEOTIDE SEQUENCE [LARGE SCALE GENOMIC DNA]</scope>
</reference>
<protein>
    <submittedName>
        <fullName evidence="1">Uncharacterized protein</fullName>
    </submittedName>
</protein>
<reference evidence="1 2" key="3">
    <citation type="journal article" date="1996" name="Virology">
        <title>Analysis of 94 kb of the chlorella virus PBCV-1 330-kb genome: map positions 88 to 182.</title>
        <authorList>
            <person name="Lu Z."/>
            <person name="Li Y."/>
            <person name="Que Q."/>
            <person name="Kutish G.F."/>
            <person name="Rock D.L."/>
            <person name="Van Etten J.L."/>
        </authorList>
    </citation>
    <scope>NUCLEOTIDE SEQUENCE [LARGE SCALE GENOMIC DNA]</scope>
</reference>
<name>Q98560_PBCV1</name>
<reference evidence="1 2" key="2">
    <citation type="journal article" date="1995" name="Virology">
        <title>Analysis of 43 kb of the Chlorella virus PBCV-1 330-kb genome: map positions 45 to 88.</title>
        <authorList>
            <person name="Li Y."/>
            <person name="Lu Z."/>
            <person name="Burbank D.E."/>
            <person name="Kutish G.F."/>
            <person name="Rock D.L."/>
            <person name="Van Etten J.L."/>
        </authorList>
    </citation>
    <scope>NUCLEOTIDE SEQUENCE [LARGE SCALE GENOMIC DNA]</scope>
</reference>
<organism evidence="1 2">
    <name type="scientific">Paramecium bursaria Chlorella virus 1</name>
    <name type="common">PBCV-1</name>
    <dbReference type="NCBI Taxonomy" id="10506"/>
    <lineage>
        <taxon>Viruses</taxon>
        <taxon>Varidnaviria</taxon>
        <taxon>Bamfordvirae</taxon>
        <taxon>Nucleocytoviricota</taxon>
        <taxon>Megaviricetes</taxon>
        <taxon>Algavirales</taxon>
        <taxon>Phycodnaviridae</taxon>
        <taxon>Chlorovirus</taxon>
        <taxon>Chlorovirus vanettense</taxon>
    </lineage>
</organism>
<dbReference type="GeneID" id="918385"/>
<reference evidence="1 2" key="7">
    <citation type="journal article" date="2000" name="Virology">
        <title>Characterization of a beta-1,3-glucanase encoded by chlorella virus PBCV-1.</title>
        <authorList>
            <person name="Sun L."/>
            <person name="Gurnon J.R."/>
            <person name="Adams B.J."/>
            <person name="Graves M.V."/>
            <person name="Van Etten J.L."/>
        </authorList>
    </citation>
    <scope>NUCLEOTIDE SEQUENCE [LARGE SCALE GENOMIC DNA]</scope>
</reference>
<dbReference type="KEGG" id="vg:918385"/>
<organismHost>
    <name type="scientific">Chlorella</name>
    <dbReference type="NCBI Taxonomy" id="3071"/>
</organismHost>
<gene>
    <name evidence="1" type="primary">a510R</name>
</gene>
<reference evidence="1 2" key="5">
    <citation type="journal article" date="1997" name="Virology">
        <title>Analysis of 74 kb of DNA located at the right end of the 330-kb chlorella virus PBCV-1 genome.</title>
        <authorList>
            <person name="Li Y."/>
            <person name="Lu Z."/>
            <person name="Sun L."/>
            <person name="Ropp S."/>
            <person name="Kutish G.F."/>
            <person name="Rock D.L."/>
            <person name="Van Etten J.L."/>
        </authorList>
    </citation>
    <scope>NUCLEOTIDE SEQUENCE [LARGE SCALE GENOMIC DNA]</scope>
</reference>
<evidence type="ECO:0000313" key="2">
    <source>
        <dbReference type="Proteomes" id="UP000000862"/>
    </source>
</evidence>
<reference evidence="1 2" key="4">
    <citation type="journal article" date="1996" name="Virology">
        <title>Analysis of 76 kb of the chlorella virus PBCV-1 330-kb genome: map positions 182 to 258.</title>
        <authorList>
            <person name="Kutish G.F."/>
            <person name="Li Y."/>
            <person name="Lu Z."/>
            <person name="Furuta M."/>
            <person name="Rock D.L."/>
            <person name="Van Etten J.L."/>
        </authorList>
    </citation>
    <scope>NUCLEOTIDE SEQUENCE [LARGE SCALE GENOMIC DNA]</scope>
</reference>
<reference evidence="1 2" key="1">
    <citation type="journal article" date="1995" name="Virology">
        <title>Analysis of 45 kb of DNA located at the left end of the chlorella virus PBCV-1 genome.</title>
        <authorList>
            <person name="Lu Z."/>
            <person name="Li Y."/>
            <person name="Zhang Y."/>
            <person name="Kutish G.F."/>
            <person name="Rock D.L."/>
            <person name="Van Etten J.L."/>
        </authorList>
    </citation>
    <scope>NUCLEOTIDE SEQUENCE [LARGE SCALE GENOMIC DNA]</scope>
</reference>
<keyword evidence="2" id="KW-1185">Reference proteome</keyword>
<dbReference type="RefSeq" id="NP_048866.1">
    <property type="nucleotide sequence ID" value="NC_000852.5"/>
</dbReference>
<reference evidence="1 2" key="6">
    <citation type="journal article" date="1999" name="Virology">
        <title>Chlorella virus PBCV-1 encodes a functional homospermidine synthase.</title>
        <authorList>
            <person name="Kaiser A."/>
            <person name="Vollmert M."/>
            <person name="Tholl D."/>
            <person name="Graves M.V."/>
            <person name="Gurnon J.R."/>
            <person name="Xing W."/>
            <person name="Lisec A.D."/>
            <person name="Nickerson K.W."/>
            <person name="Van Etten J.L."/>
        </authorList>
    </citation>
    <scope>NUCLEOTIDE SEQUENCE [LARGE SCALE GENOMIC DNA]</scope>
</reference>
<dbReference type="Proteomes" id="UP000000862">
    <property type="component" value="Segment"/>
</dbReference>
<proteinExistence type="predicted"/>
<accession>Q98560</accession>
<dbReference type="EMBL" id="JF411744">
    <property type="protein sequence ID" value="AAC96877.1"/>
    <property type="molecule type" value="Genomic_DNA"/>
</dbReference>
<sequence length="67" mass="7609">MSKSVKSILDISRFARSKSNIISRSFSKLISRGLFVDDNDGNLVHINKQTILYVCKYTGSNDTCYCR</sequence>
<evidence type="ECO:0000313" key="1">
    <source>
        <dbReference type="EMBL" id="AAC96877.1"/>
    </source>
</evidence>
<dbReference type="OrthoDB" id="38408at10239"/>